<name>A0AAE0FTW8_9CHLO</name>
<dbReference type="Pfam" id="PF16987">
    <property type="entry name" value="KIX_2"/>
    <property type="match status" value="1"/>
</dbReference>
<dbReference type="Proteomes" id="UP001190700">
    <property type="component" value="Unassembled WGS sequence"/>
</dbReference>
<evidence type="ECO:0000259" key="6">
    <source>
        <dbReference type="Pfam" id="PF16987"/>
    </source>
</evidence>
<feature type="region of interest" description="Disordered" evidence="4">
    <location>
        <begin position="1"/>
        <end position="22"/>
    </location>
</feature>
<dbReference type="InterPro" id="IPR036529">
    <property type="entry name" value="KIX_dom_sf"/>
</dbReference>
<keyword evidence="2" id="KW-0539">Nucleus</keyword>
<evidence type="ECO:0000256" key="2">
    <source>
        <dbReference type="ARBA" id="ARBA00023242"/>
    </source>
</evidence>
<evidence type="ECO:0000313" key="7">
    <source>
        <dbReference type="EMBL" id="KAK3266002.1"/>
    </source>
</evidence>
<proteinExistence type="predicted"/>
<feature type="non-terminal residue" evidence="7">
    <location>
        <position position="481"/>
    </location>
</feature>
<sequence length="481" mass="54107">MDQSSSGDLDAGEDWRAHVTSGERQTVANDVLEGIKLVTQNADVDALVRSAQQLEERAFLESSTKEHYLSITSRCLKILQARRAGASGPSSRAQTARLPNTRGSNPPKSTQAHDKPYFTSTFQQNLQIHSPASNTAGESQHSRSRAADGASRAAVGAANLTSSLQAEAPRESSSTSLLEENRALRAQVKALTQDLQRLHRDAAIKPLQSAELSDAQEGALDKHQSEYSIEAETWSAEHFPQLSEPETQLERVRLYGLPLPDVFLRRGVSLAWYRSYIRGKTTWSPKHDLALVFQRFNNLEQVSHSLYEPIRVSNWTRHLNHYLQKLSLGAFGKVPLADDEELQQLCHNETQEIIDNMRQLGLHLEVLEDKKAGTLVVKIGAPRKILEKFATSLKIRVPCSRTTYISCDSCGKVDCGPTRYKFKKEGVSVRYDCCPKCYEKRVFPSWASRFDFYEVQKDLPKSVHQMYVPFSKELFEDESLQ</sequence>
<evidence type="ECO:0000256" key="3">
    <source>
        <dbReference type="SAM" id="Coils"/>
    </source>
</evidence>
<reference evidence="7 8" key="1">
    <citation type="journal article" date="2015" name="Genome Biol. Evol.">
        <title>Comparative Genomics of a Bacterivorous Green Alga Reveals Evolutionary Causalities and Consequences of Phago-Mixotrophic Mode of Nutrition.</title>
        <authorList>
            <person name="Burns J.A."/>
            <person name="Paasch A."/>
            <person name="Narechania A."/>
            <person name="Kim E."/>
        </authorList>
    </citation>
    <scope>NUCLEOTIDE SEQUENCE [LARGE SCALE GENOMIC DNA]</scope>
    <source>
        <strain evidence="7 8">PLY_AMNH</strain>
    </source>
</reference>
<dbReference type="AlphaFoldDB" id="A0AAE0FTW8"/>
<dbReference type="GO" id="GO:0006355">
    <property type="term" value="P:regulation of DNA-templated transcription"/>
    <property type="evidence" value="ECO:0007669"/>
    <property type="project" value="InterPro"/>
</dbReference>
<evidence type="ECO:0000313" key="8">
    <source>
        <dbReference type="Proteomes" id="UP001190700"/>
    </source>
</evidence>
<feature type="region of interest" description="Disordered" evidence="4">
    <location>
        <begin position="83"/>
        <end position="115"/>
    </location>
</feature>
<feature type="region of interest" description="Disordered" evidence="4">
    <location>
        <begin position="131"/>
        <end position="154"/>
    </location>
</feature>
<keyword evidence="8" id="KW-1185">Reference proteome</keyword>
<dbReference type="InterPro" id="IPR036546">
    <property type="entry name" value="MED15_KIX"/>
</dbReference>
<dbReference type="Pfam" id="PF16178">
    <property type="entry name" value="Anoct_dimer"/>
    <property type="match status" value="1"/>
</dbReference>
<organism evidence="7 8">
    <name type="scientific">Cymbomonas tetramitiformis</name>
    <dbReference type="NCBI Taxonomy" id="36881"/>
    <lineage>
        <taxon>Eukaryota</taxon>
        <taxon>Viridiplantae</taxon>
        <taxon>Chlorophyta</taxon>
        <taxon>Pyramimonadophyceae</taxon>
        <taxon>Pyramimonadales</taxon>
        <taxon>Pyramimonadaceae</taxon>
        <taxon>Cymbomonas</taxon>
    </lineage>
</organism>
<protein>
    <recommendedName>
        <fullName evidence="9">Mediator complex subunit 15 KIX domain-containing protein</fullName>
    </recommendedName>
</protein>
<dbReference type="GO" id="GO:0003712">
    <property type="term" value="F:transcription coregulator activity"/>
    <property type="evidence" value="ECO:0007669"/>
    <property type="project" value="InterPro"/>
</dbReference>
<dbReference type="EMBL" id="LGRX02013504">
    <property type="protein sequence ID" value="KAK3266002.1"/>
    <property type="molecule type" value="Genomic_DNA"/>
</dbReference>
<feature type="domain" description="Anoctamin dimerisation" evidence="5">
    <location>
        <begin position="343"/>
        <end position="401"/>
    </location>
</feature>
<gene>
    <name evidence="7" type="ORF">CYMTET_25350</name>
</gene>
<evidence type="ECO:0000259" key="5">
    <source>
        <dbReference type="Pfam" id="PF16178"/>
    </source>
</evidence>
<accession>A0AAE0FTW8</accession>
<feature type="domain" description="Mediator complex subunit 15 KIX" evidence="6">
    <location>
        <begin position="13"/>
        <end position="83"/>
    </location>
</feature>
<dbReference type="GO" id="GO:0005634">
    <property type="term" value="C:nucleus"/>
    <property type="evidence" value="ECO:0007669"/>
    <property type="project" value="UniProtKB-SubCell"/>
</dbReference>
<evidence type="ECO:0008006" key="9">
    <source>
        <dbReference type="Google" id="ProtNLM"/>
    </source>
</evidence>
<keyword evidence="3" id="KW-0175">Coiled coil</keyword>
<comment type="caution">
    <text evidence="7">The sequence shown here is derived from an EMBL/GenBank/DDBJ whole genome shotgun (WGS) entry which is preliminary data.</text>
</comment>
<dbReference type="GO" id="GO:0046983">
    <property type="term" value="F:protein dimerization activity"/>
    <property type="evidence" value="ECO:0007669"/>
    <property type="project" value="InterPro"/>
</dbReference>
<evidence type="ECO:0000256" key="1">
    <source>
        <dbReference type="ARBA" id="ARBA00004123"/>
    </source>
</evidence>
<feature type="coiled-coil region" evidence="3">
    <location>
        <begin position="174"/>
        <end position="201"/>
    </location>
</feature>
<dbReference type="InterPro" id="IPR032394">
    <property type="entry name" value="Anoct_dimer"/>
</dbReference>
<feature type="compositionally biased region" description="Polar residues" evidence="4">
    <location>
        <begin position="88"/>
        <end position="110"/>
    </location>
</feature>
<dbReference type="Gene3D" id="1.10.246.20">
    <property type="entry name" value="Coactivator CBP, KIX domain"/>
    <property type="match status" value="1"/>
</dbReference>
<evidence type="ECO:0000256" key="4">
    <source>
        <dbReference type="SAM" id="MobiDB-lite"/>
    </source>
</evidence>
<comment type="subcellular location">
    <subcellularLocation>
        <location evidence="1">Nucleus</location>
    </subcellularLocation>
</comment>